<name>X1VEY7_9ZZZZ</name>
<evidence type="ECO:0000313" key="1">
    <source>
        <dbReference type="EMBL" id="GAJ05325.1"/>
    </source>
</evidence>
<comment type="caution">
    <text evidence="1">The sequence shown here is derived from an EMBL/GenBank/DDBJ whole genome shotgun (WGS) entry which is preliminary data.</text>
</comment>
<protein>
    <submittedName>
        <fullName evidence="1">Uncharacterized protein</fullName>
    </submittedName>
</protein>
<dbReference type="EMBL" id="BARW01026427">
    <property type="protein sequence ID" value="GAJ05325.1"/>
    <property type="molecule type" value="Genomic_DNA"/>
</dbReference>
<sequence>ATFLARAAGLTIAGCDLVRRIQTSSVLIGAVGCFNFLIKTCD</sequence>
<proteinExistence type="predicted"/>
<gene>
    <name evidence="1" type="ORF">S12H4_43106</name>
</gene>
<accession>X1VEY7</accession>
<feature type="non-terminal residue" evidence="1">
    <location>
        <position position="1"/>
    </location>
</feature>
<dbReference type="AlphaFoldDB" id="X1VEY7"/>
<reference evidence="1" key="1">
    <citation type="journal article" date="2014" name="Front. Microbiol.">
        <title>High frequency of phylogenetically diverse reductive dehalogenase-homologous genes in deep subseafloor sedimentary metagenomes.</title>
        <authorList>
            <person name="Kawai M."/>
            <person name="Futagami T."/>
            <person name="Toyoda A."/>
            <person name="Takaki Y."/>
            <person name="Nishi S."/>
            <person name="Hori S."/>
            <person name="Arai W."/>
            <person name="Tsubouchi T."/>
            <person name="Morono Y."/>
            <person name="Uchiyama I."/>
            <person name="Ito T."/>
            <person name="Fujiyama A."/>
            <person name="Inagaki F."/>
            <person name="Takami H."/>
        </authorList>
    </citation>
    <scope>NUCLEOTIDE SEQUENCE</scope>
    <source>
        <strain evidence="1">Expedition CK06-06</strain>
    </source>
</reference>
<organism evidence="1">
    <name type="scientific">marine sediment metagenome</name>
    <dbReference type="NCBI Taxonomy" id="412755"/>
    <lineage>
        <taxon>unclassified sequences</taxon>
        <taxon>metagenomes</taxon>
        <taxon>ecological metagenomes</taxon>
    </lineage>
</organism>